<evidence type="ECO:0000256" key="1">
    <source>
        <dbReference type="SAM" id="Phobius"/>
    </source>
</evidence>
<feature type="transmembrane region" description="Helical" evidence="1">
    <location>
        <begin position="65"/>
        <end position="89"/>
    </location>
</feature>
<comment type="caution">
    <text evidence="2">The sequence shown here is derived from an EMBL/GenBank/DDBJ whole genome shotgun (WGS) entry which is preliminary data.</text>
</comment>
<organism evidence="2 3">
    <name type="scientific">Legionella brunensis</name>
    <dbReference type="NCBI Taxonomy" id="29422"/>
    <lineage>
        <taxon>Bacteria</taxon>
        <taxon>Pseudomonadati</taxon>
        <taxon>Pseudomonadota</taxon>
        <taxon>Gammaproteobacteria</taxon>
        <taxon>Legionellales</taxon>
        <taxon>Legionellaceae</taxon>
        <taxon>Legionella</taxon>
    </lineage>
</organism>
<dbReference type="AlphaFoldDB" id="A0A0W0SMD0"/>
<dbReference type="EMBL" id="LNXV01000009">
    <property type="protein sequence ID" value="KTC84460.1"/>
    <property type="molecule type" value="Genomic_DNA"/>
</dbReference>
<gene>
    <name evidence="2" type="ORF">Lbru_1328</name>
</gene>
<keyword evidence="1 2" id="KW-0812">Transmembrane</keyword>
<reference evidence="2 3" key="1">
    <citation type="submission" date="2015-11" db="EMBL/GenBank/DDBJ databases">
        <title>Genomic analysis of 38 Legionella species identifies large and diverse effector repertoires.</title>
        <authorList>
            <person name="Burstein D."/>
            <person name="Amaro F."/>
            <person name="Zusman T."/>
            <person name="Lifshitz Z."/>
            <person name="Cohen O."/>
            <person name="Gilbert J.A."/>
            <person name="Pupko T."/>
            <person name="Shuman H.A."/>
            <person name="Segal G."/>
        </authorList>
    </citation>
    <scope>NUCLEOTIDE SEQUENCE [LARGE SCALE GENOMIC DNA]</scope>
    <source>
        <strain evidence="2 3">ATCC 43878</strain>
    </source>
</reference>
<feature type="transmembrane region" description="Helical" evidence="1">
    <location>
        <begin position="101"/>
        <end position="124"/>
    </location>
</feature>
<dbReference type="PATRIC" id="fig|29422.6.peg.1405"/>
<dbReference type="InterPro" id="IPR018681">
    <property type="entry name" value="DUF2165_transmembrane"/>
</dbReference>
<evidence type="ECO:0000313" key="3">
    <source>
        <dbReference type="Proteomes" id="UP000054742"/>
    </source>
</evidence>
<sequence>MTLRYIRLGMVGSVSLFFSLVAFNNLIDSTSNFPAVQHVLSMDTTFQVPVLMKRAITNPSIQRGVYYFITVWELLAALICWIGCLRLLININASDVQFNKAKNVAFIGLFLGFMLYMVGFIIIASEWFCMWQSPTWNVQATAGLFVSLIMLVMIFLGLS</sequence>
<dbReference type="Proteomes" id="UP000054742">
    <property type="component" value="Unassembled WGS sequence"/>
</dbReference>
<keyword evidence="1" id="KW-0472">Membrane</keyword>
<dbReference type="RefSeq" id="WP_058441411.1">
    <property type="nucleotide sequence ID" value="NZ_CAAAHU010000028.1"/>
</dbReference>
<name>A0A0W0SMD0_9GAMM</name>
<feature type="transmembrane region" description="Helical" evidence="1">
    <location>
        <begin position="136"/>
        <end position="158"/>
    </location>
</feature>
<keyword evidence="3" id="KW-1185">Reference proteome</keyword>
<dbReference type="STRING" id="29422.Lbru_1328"/>
<dbReference type="OrthoDB" id="7618855at2"/>
<keyword evidence="1" id="KW-1133">Transmembrane helix</keyword>
<protein>
    <submittedName>
        <fullName evidence="2">Transmembrane protein</fullName>
    </submittedName>
</protein>
<evidence type="ECO:0000313" key="2">
    <source>
        <dbReference type="EMBL" id="KTC84460.1"/>
    </source>
</evidence>
<dbReference type="Pfam" id="PF09933">
    <property type="entry name" value="DUF2165"/>
    <property type="match status" value="1"/>
</dbReference>
<accession>A0A0W0SMD0</accession>
<proteinExistence type="predicted"/>